<evidence type="ECO:0000313" key="2">
    <source>
        <dbReference type="Proteomes" id="UP001642484"/>
    </source>
</evidence>
<dbReference type="Proteomes" id="UP001642484">
    <property type="component" value="Unassembled WGS sequence"/>
</dbReference>
<sequence length="122" mass="13526">MQRPVFLLFTGTIAFFMKSFPWGLAGMVPGRTLQACSNTPLKILSWNVAGLRAMLTRDEGAELTAVLLSEQPDITFIQEHKLQDTHVSKAEPNLLRMFTRICGGEHCALGSAIFTTFNLNLI</sequence>
<proteinExistence type="predicted"/>
<dbReference type="SUPFAM" id="SSF56219">
    <property type="entry name" value="DNase I-like"/>
    <property type="match status" value="1"/>
</dbReference>
<dbReference type="InterPro" id="IPR036691">
    <property type="entry name" value="Endo/exonu/phosph_ase_sf"/>
</dbReference>
<comment type="caution">
    <text evidence="1">The sequence shown here is derived from an EMBL/GenBank/DDBJ whole genome shotgun (WGS) entry which is preliminary data.</text>
</comment>
<name>A0ABP0RA34_9DINO</name>
<accession>A0ABP0RA34</accession>
<evidence type="ECO:0008006" key="3">
    <source>
        <dbReference type="Google" id="ProtNLM"/>
    </source>
</evidence>
<organism evidence="1 2">
    <name type="scientific">Durusdinium trenchii</name>
    <dbReference type="NCBI Taxonomy" id="1381693"/>
    <lineage>
        <taxon>Eukaryota</taxon>
        <taxon>Sar</taxon>
        <taxon>Alveolata</taxon>
        <taxon>Dinophyceae</taxon>
        <taxon>Suessiales</taxon>
        <taxon>Symbiodiniaceae</taxon>
        <taxon>Durusdinium</taxon>
    </lineage>
</organism>
<reference evidence="1 2" key="1">
    <citation type="submission" date="2024-02" db="EMBL/GenBank/DDBJ databases">
        <authorList>
            <person name="Chen Y."/>
            <person name="Shah S."/>
            <person name="Dougan E. K."/>
            <person name="Thang M."/>
            <person name="Chan C."/>
        </authorList>
    </citation>
    <scope>NUCLEOTIDE SEQUENCE [LARGE SCALE GENOMIC DNA]</scope>
</reference>
<keyword evidence="2" id="KW-1185">Reference proteome</keyword>
<evidence type="ECO:0000313" key="1">
    <source>
        <dbReference type="EMBL" id="CAK9097443.1"/>
    </source>
</evidence>
<protein>
    <recommendedName>
        <fullName evidence="3">DNA-(apurinic or apyrimidinic site) endonuclease</fullName>
    </recommendedName>
</protein>
<dbReference type="EMBL" id="CAXAMN010025728">
    <property type="protein sequence ID" value="CAK9097443.1"/>
    <property type="molecule type" value="Genomic_DNA"/>
</dbReference>
<dbReference type="Gene3D" id="3.60.10.10">
    <property type="entry name" value="Endonuclease/exonuclease/phosphatase"/>
    <property type="match status" value="1"/>
</dbReference>
<gene>
    <name evidence="1" type="ORF">CCMP2556_LOCUS46256</name>
</gene>